<proteinExistence type="predicted"/>
<keyword evidence="3" id="KW-1185">Reference proteome</keyword>
<gene>
    <name evidence="2" type="ORF">O181_132056</name>
</gene>
<name>A0A9Q3QAV2_9BASI</name>
<feature type="region of interest" description="Disordered" evidence="1">
    <location>
        <begin position="91"/>
        <end position="120"/>
    </location>
</feature>
<organism evidence="2 3">
    <name type="scientific">Austropuccinia psidii MF-1</name>
    <dbReference type="NCBI Taxonomy" id="1389203"/>
    <lineage>
        <taxon>Eukaryota</taxon>
        <taxon>Fungi</taxon>
        <taxon>Dikarya</taxon>
        <taxon>Basidiomycota</taxon>
        <taxon>Pucciniomycotina</taxon>
        <taxon>Pucciniomycetes</taxon>
        <taxon>Pucciniales</taxon>
        <taxon>Sphaerophragmiaceae</taxon>
        <taxon>Austropuccinia</taxon>
    </lineage>
</organism>
<comment type="caution">
    <text evidence="2">The sequence shown here is derived from an EMBL/GenBank/DDBJ whole genome shotgun (WGS) entry which is preliminary data.</text>
</comment>
<reference evidence="2" key="1">
    <citation type="submission" date="2021-03" db="EMBL/GenBank/DDBJ databases">
        <title>Draft genome sequence of rust myrtle Austropuccinia psidii MF-1, a brazilian biotype.</title>
        <authorList>
            <person name="Quecine M.C."/>
            <person name="Pachon D.M.R."/>
            <person name="Bonatelli M.L."/>
            <person name="Correr F.H."/>
            <person name="Franceschini L.M."/>
            <person name="Leite T.F."/>
            <person name="Margarido G.R.A."/>
            <person name="Almeida C.A."/>
            <person name="Ferrarezi J.A."/>
            <person name="Labate C.A."/>
        </authorList>
    </citation>
    <scope>NUCLEOTIDE SEQUENCE</scope>
    <source>
        <strain evidence="2">MF-1</strain>
    </source>
</reference>
<evidence type="ECO:0000256" key="1">
    <source>
        <dbReference type="SAM" id="MobiDB-lite"/>
    </source>
</evidence>
<protein>
    <submittedName>
        <fullName evidence="2">Uncharacterized protein</fullName>
    </submittedName>
</protein>
<sequence length="166" mass="18177">GNCHNHKDGPPSMGVAATLTWNQFGANWPQHIFYGQLVPSGALWPFGHIVPSLASLANFHITKPQAFIFDFGPGGPLRLLWPVGQLAPFWPNPMRPRGRPSSPQGQVGPKPQLDPNLAKNPLDTKMAIEPIGPSFWPSTTMNHYSSHGLWQRPEAPRPAQQAIPST</sequence>
<feature type="non-terminal residue" evidence="2">
    <location>
        <position position="1"/>
    </location>
</feature>
<feature type="region of interest" description="Disordered" evidence="1">
    <location>
        <begin position="145"/>
        <end position="166"/>
    </location>
</feature>
<evidence type="ECO:0000313" key="3">
    <source>
        <dbReference type="Proteomes" id="UP000765509"/>
    </source>
</evidence>
<dbReference type="Proteomes" id="UP000765509">
    <property type="component" value="Unassembled WGS sequence"/>
</dbReference>
<evidence type="ECO:0000313" key="2">
    <source>
        <dbReference type="EMBL" id="MBW0592341.1"/>
    </source>
</evidence>
<dbReference type="EMBL" id="AVOT02147837">
    <property type="protein sequence ID" value="MBW0592341.1"/>
    <property type="molecule type" value="Genomic_DNA"/>
</dbReference>
<dbReference type="AlphaFoldDB" id="A0A9Q3QAV2"/>
<accession>A0A9Q3QAV2</accession>